<dbReference type="Proteomes" id="UP000504636">
    <property type="component" value="Unplaced"/>
</dbReference>
<accession>A0A6A6Z2P6</accession>
<sequence>MAAFFENLWASVFTPGPTPTLLLATNASFAALQVLLLALLLATYSIHFVILSGLTAGLWWAINWFAGELRAAQEKEEAAKRIRDARRERGKGKEGPGSDGGEAMDSGDDTEVDAEEERKKGKKSGKVKGEKQSAGLAAPGGQRKESSPPPQYTEVSGGAPGAGTTGGKASLSPLVDQAVKRRSVGESTGELSTDSEWEKVSEDGSRER</sequence>
<evidence type="ECO:0000313" key="5">
    <source>
        <dbReference type="RefSeq" id="XP_033582406.1"/>
    </source>
</evidence>
<dbReference type="PANTHER" id="PTHR28251:SF1">
    <property type="entry name" value="V-TYPE ATPASE ASSEMBLY FACTOR PKR1"/>
    <property type="match status" value="1"/>
</dbReference>
<reference evidence="3 5" key="1">
    <citation type="journal article" date="2020" name="Stud. Mycol.">
        <title>101 Dothideomycetes genomes: a test case for predicting lifestyles and emergence of pathogens.</title>
        <authorList>
            <person name="Haridas S."/>
            <person name="Albert R."/>
            <person name="Binder M."/>
            <person name="Bloem J."/>
            <person name="Labutti K."/>
            <person name="Salamov A."/>
            <person name="Andreopoulos B."/>
            <person name="Baker S."/>
            <person name="Barry K."/>
            <person name="Bills G."/>
            <person name="Bluhm B."/>
            <person name="Cannon C."/>
            <person name="Castanera R."/>
            <person name="Culley D."/>
            <person name="Daum C."/>
            <person name="Ezra D."/>
            <person name="Gonzalez J."/>
            <person name="Henrissat B."/>
            <person name="Kuo A."/>
            <person name="Liang C."/>
            <person name="Lipzen A."/>
            <person name="Lutzoni F."/>
            <person name="Magnuson J."/>
            <person name="Mondo S."/>
            <person name="Nolan M."/>
            <person name="Ohm R."/>
            <person name="Pangilinan J."/>
            <person name="Park H.-J."/>
            <person name="Ramirez L."/>
            <person name="Alfaro M."/>
            <person name="Sun H."/>
            <person name="Tritt A."/>
            <person name="Yoshinaga Y."/>
            <person name="Zwiers L.-H."/>
            <person name="Turgeon B."/>
            <person name="Goodwin S."/>
            <person name="Spatafora J."/>
            <person name="Crous P."/>
            <person name="Grigoriev I."/>
        </authorList>
    </citation>
    <scope>NUCLEOTIDE SEQUENCE</scope>
    <source>
        <strain evidence="3 5">CBS 304.34</strain>
    </source>
</reference>
<feature type="compositionally biased region" description="Basic and acidic residues" evidence="1">
    <location>
        <begin position="80"/>
        <end position="96"/>
    </location>
</feature>
<feature type="transmembrane region" description="Helical" evidence="2">
    <location>
        <begin position="48"/>
        <end position="66"/>
    </location>
</feature>
<keyword evidence="2" id="KW-0472">Membrane</keyword>
<evidence type="ECO:0000313" key="4">
    <source>
        <dbReference type="Proteomes" id="UP000504636"/>
    </source>
</evidence>
<protein>
    <submittedName>
        <fullName evidence="3 5">Pkr1-domain-containing protein</fullName>
    </submittedName>
</protein>
<dbReference type="AlphaFoldDB" id="A0A6A6Z2P6"/>
<reference evidence="5" key="3">
    <citation type="submission" date="2025-04" db="UniProtKB">
        <authorList>
            <consortium name="RefSeq"/>
        </authorList>
    </citation>
    <scope>IDENTIFICATION</scope>
    <source>
        <strain evidence="5">CBS 304.34</strain>
    </source>
</reference>
<evidence type="ECO:0000313" key="3">
    <source>
        <dbReference type="EMBL" id="KAF2815442.1"/>
    </source>
</evidence>
<evidence type="ECO:0000256" key="1">
    <source>
        <dbReference type="SAM" id="MobiDB-lite"/>
    </source>
</evidence>
<dbReference type="EMBL" id="MU003694">
    <property type="protein sequence ID" value="KAF2815442.1"/>
    <property type="molecule type" value="Genomic_DNA"/>
</dbReference>
<dbReference type="GO" id="GO:0070072">
    <property type="term" value="P:vacuolar proton-transporting V-type ATPase complex assembly"/>
    <property type="evidence" value="ECO:0007669"/>
    <property type="project" value="InterPro"/>
</dbReference>
<organism evidence="3">
    <name type="scientific">Mytilinidion resinicola</name>
    <dbReference type="NCBI Taxonomy" id="574789"/>
    <lineage>
        <taxon>Eukaryota</taxon>
        <taxon>Fungi</taxon>
        <taxon>Dikarya</taxon>
        <taxon>Ascomycota</taxon>
        <taxon>Pezizomycotina</taxon>
        <taxon>Dothideomycetes</taxon>
        <taxon>Pleosporomycetidae</taxon>
        <taxon>Mytilinidiales</taxon>
        <taxon>Mytilinidiaceae</taxon>
        <taxon>Mytilinidion</taxon>
    </lineage>
</organism>
<feature type="compositionally biased region" description="Basic and acidic residues" evidence="1">
    <location>
        <begin position="196"/>
        <end position="208"/>
    </location>
</feature>
<name>A0A6A6Z2P6_9PEZI</name>
<feature type="region of interest" description="Disordered" evidence="1">
    <location>
        <begin position="80"/>
        <end position="208"/>
    </location>
</feature>
<dbReference type="OrthoDB" id="9626941at2759"/>
<evidence type="ECO:0000256" key="2">
    <source>
        <dbReference type="SAM" id="Phobius"/>
    </source>
</evidence>
<dbReference type="PANTHER" id="PTHR28251">
    <property type="entry name" value="V-TYPE ATPASE ASSEMBLY FACTOR PKR1"/>
    <property type="match status" value="1"/>
</dbReference>
<dbReference type="GO" id="GO:0005789">
    <property type="term" value="C:endoplasmic reticulum membrane"/>
    <property type="evidence" value="ECO:0007669"/>
    <property type="project" value="TreeGrafter"/>
</dbReference>
<proteinExistence type="predicted"/>
<reference evidence="5" key="2">
    <citation type="submission" date="2020-04" db="EMBL/GenBank/DDBJ databases">
        <authorList>
            <consortium name="NCBI Genome Project"/>
        </authorList>
    </citation>
    <scope>NUCLEOTIDE SEQUENCE</scope>
    <source>
        <strain evidence="5">CBS 304.34</strain>
    </source>
</reference>
<gene>
    <name evidence="3 5" type="ORF">BDZ99DRAFT_459306</name>
</gene>
<dbReference type="InterPro" id="IPR013945">
    <property type="entry name" value="Pkr1"/>
</dbReference>
<keyword evidence="4" id="KW-1185">Reference proteome</keyword>
<feature type="compositionally biased region" description="Acidic residues" evidence="1">
    <location>
        <begin position="105"/>
        <end position="115"/>
    </location>
</feature>
<dbReference type="RefSeq" id="XP_033582406.1">
    <property type="nucleotide sequence ID" value="XM_033719137.1"/>
</dbReference>
<feature type="compositionally biased region" description="Polar residues" evidence="1">
    <location>
        <begin position="185"/>
        <end position="194"/>
    </location>
</feature>
<feature type="transmembrane region" description="Helical" evidence="2">
    <location>
        <begin position="20"/>
        <end position="41"/>
    </location>
</feature>
<keyword evidence="2" id="KW-0812">Transmembrane</keyword>
<dbReference type="GeneID" id="54460030"/>
<dbReference type="Pfam" id="PF08636">
    <property type="entry name" value="Pkr1"/>
    <property type="match status" value="1"/>
</dbReference>
<keyword evidence="2" id="KW-1133">Transmembrane helix</keyword>